<reference evidence="1 2" key="1">
    <citation type="journal article" date="2015" name="Genome Announc.">
        <title>Draft Genome Sequence of the Thermophile Thermus filiformis ATCC 43280, Producer of Carotenoid-(Di)glucoside-Branched Fatty Acid (Di)esters and Source of Hyperthermostable Enzymes of Biotechnological Interest.</title>
        <authorList>
            <person name="Mandelli F."/>
            <person name="Oliveira Ramires B."/>
            <person name="Couger M.B."/>
            <person name="Paixao D.A."/>
            <person name="Camilo C.M."/>
            <person name="Polikarpov I."/>
            <person name="Prade R."/>
            <person name="Riano-Pachon D.M."/>
            <person name="Squina F.M."/>
        </authorList>
    </citation>
    <scope>NUCLEOTIDE SEQUENCE [LARGE SCALE GENOMIC DNA]</scope>
    <source>
        <strain evidence="1 2">ATCC 43280</strain>
    </source>
</reference>
<gene>
    <name evidence="1" type="ORF">THFILI_03035</name>
</gene>
<evidence type="ECO:0000313" key="2">
    <source>
        <dbReference type="Proteomes" id="UP000030364"/>
    </source>
</evidence>
<comment type="caution">
    <text evidence="1">The sequence shown here is derived from an EMBL/GenBank/DDBJ whole genome shotgun (WGS) entry which is preliminary data.</text>
</comment>
<keyword evidence="2" id="KW-1185">Reference proteome</keyword>
<proteinExistence type="predicted"/>
<protein>
    <submittedName>
        <fullName evidence="1">Uncharacterized protein</fullName>
    </submittedName>
</protein>
<accession>A0A0D6XAL6</accession>
<name>A0A0D6XAL6_THEFI</name>
<organism evidence="1 2">
    <name type="scientific">Thermus filiformis</name>
    <dbReference type="NCBI Taxonomy" id="276"/>
    <lineage>
        <taxon>Bacteria</taxon>
        <taxon>Thermotogati</taxon>
        <taxon>Deinococcota</taxon>
        <taxon>Deinococci</taxon>
        <taxon>Thermales</taxon>
        <taxon>Thermaceae</taxon>
        <taxon>Thermus</taxon>
    </lineage>
</organism>
<dbReference type="Proteomes" id="UP000030364">
    <property type="component" value="Unassembled WGS sequence"/>
</dbReference>
<dbReference type="EMBL" id="JPSL02000037">
    <property type="protein sequence ID" value="KIX84717.1"/>
    <property type="molecule type" value="Genomic_DNA"/>
</dbReference>
<dbReference type="AlphaFoldDB" id="A0A0D6XAL6"/>
<sequence length="165" mass="18031">MNYLFLKEGKLEELRGLYKEGRTQIPLQFLVGEAGSPVAFEVYAAGDGGLLEELKGALEAPLYPLALGPAYALAWAEEVALGEGRLEEGWEGPGLGWWRVEDLSLKEVPLGTRIYRDRFPVDLAPDRTPTRVEELALEARGEPIPVAYRGRVLVVDGVGVGVVQV</sequence>
<evidence type="ECO:0000313" key="1">
    <source>
        <dbReference type="EMBL" id="KIX84717.1"/>
    </source>
</evidence>
<dbReference type="STRING" id="276.THFILI_03035"/>